<accession>A0A934QU23</accession>
<evidence type="ECO:0000313" key="3">
    <source>
        <dbReference type="Proteomes" id="UP000635245"/>
    </source>
</evidence>
<dbReference type="Gene3D" id="3.40.50.150">
    <property type="entry name" value="Vaccinia Virus protein VP39"/>
    <property type="match status" value="1"/>
</dbReference>
<keyword evidence="3" id="KW-1185">Reference proteome</keyword>
<gene>
    <name evidence="2" type="ORF">JHE00_19940</name>
</gene>
<keyword evidence="2" id="KW-0808">Transferase</keyword>
<proteinExistence type="predicted"/>
<dbReference type="NCBIfam" id="TIGR01444">
    <property type="entry name" value="fkbM_fam"/>
    <property type="match status" value="1"/>
</dbReference>
<comment type="caution">
    <text evidence="2">The sequence shown here is derived from an EMBL/GenBank/DDBJ whole genome shotgun (WGS) entry which is preliminary data.</text>
</comment>
<sequence length="265" mass="28708">MPELTLQNGITVDCVHIGETYFLHREIFMDRCYLGHGITIPPGGVVFDVGANIGMFAVQAALEAPDVTVYAFEPGPLPYAALEANIARHGVKAVADRAAVSDTAGSRKLIYYPGATLISGFYPGHKIETGTQIDEESSAGIREYLALPDDVDVKELAADMDVSPETIDTRVVRLSDVFREQGVTKVDLLKVDVEKAELEVLRGVEDDDWAKIGQVVVEVEDVDGSLGMITSLLASKGFTVVVEENSMIPGYGVYLLTARRMSEVK</sequence>
<dbReference type="PANTHER" id="PTHR34203:SF13">
    <property type="entry name" value="EXPRESSED PROTEIN"/>
    <property type="match status" value="1"/>
</dbReference>
<dbReference type="InterPro" id="IPR029063">
    <property type="entry name" value="SAM-dependent_MTases_sf"/>
</dbReference>
<dbReference type="GO" id="GO:0032259">
    <property type="term" value="P:methylation"/>
    <property type="evidence" value="ECO:0007669"/>
    <property type="project" value="UniProtKB-KW"/>
</dbReference>
<organism evidence="2 3">
    <name type="scientific">Prauserella cavernicola</name>
    <dbReference type="NCBI Taxonomy" id="2800127"/>
    <lineage>
        <taxon>Bacteria</taxon>
        <taxon>Bacillati</taxon>
        <taxon>Actinomycetota</taxon>
        <taxon>Actinomycetes</taxon>
        <taxon>Pseudonocardiales</taxon>
        <taxon>Pseudonocardiaceae</taxon>
        <taxon>Prauserella</taxon>
    </lineage>
</organism>
<dbReference type="RefSeq" id="WP_200320199.1">
    <property type="nucleotide sequence ID" value="NZ_JAENJH010000004.1"/>
</dbReference>
<dbReference type="InterPro" id="IPR052514">
    <property type="entry name" value="SAM-dependent_MTase"/>
</dbReference>
<dbReference type="InterPro" id="IPR006342">
    <property type="entry name" value="FkbM_mtfrase"/>
</dbReference>
<name>A0A934QU23_9PSEU</name>
<keyword evidence="2" id="KW-0489">Methyltransferase</keyword>
<dbReference type="Pfam" id="PF05050">
    <property type="entry name" value="Methyltransf_21"/>
    <property type="match status" value="1"/>
</dbReference>
<evidence type="ECO:0000259" key="1">
    <source>
        <dbReference type="Pfam" id="PF05050"/>
    </source>
</evidence>
<evidence type="ECO:0000313" key="2">
    <source>
        <dbReference type="EMBL" id="MBK1786606.1"/>
    </source>
</evidence>
<protein>
    <submittedName>
        <fullName evidence="2">FkbM family methyltransferase</fullName>
    </submittedName>
</protein>
<dbReference type="GO" id="GO:0008168">
    <property type="term" value="F:methyltransferase activity"/>
    <property type="evidence" value="ECO:0007669"/>
    <property type="project" value="UniProtKB-KW"/>
</dbReference>
<dbReference type="Proteomes" id="UP000635245">
    <property type="component" value="Unassembled WGS sequence"/>
</dbReference>
<dbReference type="AlphaFoldDB" id="A0A934QU23"/>
<dbReference type="EMBL" id="JAENJH010000004">
    <property type="protein sequence ID" value="MBK1786606.1"/>
    <property type="molecule type" value="Genomic_DNA"/>
</dbReference>
<reference evidence="2" key="1">
    <citation type="submission" date="2020-12" db="EMBL/GenBank/DDBJ databases">
        <title>Prauserella sp. ASG 168, a novel actinomycete isolated from cave rock.</title>
        <authorList>
            <person name="Suriyachadkun C."/>
        </authorList>
    </citation>
    <scope>NUCLEOTIDE SEQUENCE</scope>
    <source>
        <strain evidence="2">ASG 168</strain>
    </source>
</reference>
<dbReference type="SUPFAM" id="SSF53335">
    <property type="entry name" value="S-adenosyl-L-methionine-dependent methyltransferases"/>
    <property type="match status" value="1"/>
</dbReference>
<dbReference type="PANTHER" id="PTHR34203">
    <property type="entry name" value="METHYLTRANSFERASE, FKBM FAMILY PROTEIN"/>
    <property type="match status" value="1"/>
</dbReference>
<feature type="domain" description="Methyltransferase FkbM" evidence="1">
    <location>
        <begin position="48"/>
        <end position="238"/>
    </location>
</feature>